<gene>
    <name evidence="3" type="ORF">HJG44_03235</name>
</gene>
<keyword evidence="4" id="KW-1185">Reference proteome</keyword>
<reference evidence="3 4" key="1">
    <citation type="submission" date="2020-04" db="EMBL/GenBank/DDBJ databases">
        <title>Enterovirga sp. isolate from soil.</title>
        <authorList>
            <person name="Chea S."/>
            <person name="Kim D.-U."/>
        </authorList>
    </citation>
    <scope>NUCLEOTIDE SEQUENCE [LARGE SCALE GENOMIC DNA]</scope>
    <source>
        <strain evidence="3 4">DB1703</strain>
    </source>
</reference>
<proteinExistence type="predicted"/>
<dbReference type="AlphaFoldDB" id="A0A849I4U1"/>
<keyword evidence="1" id="KW-0233">DNA recombination</keyword>
<evidence type="ECO:0000313" key="3">
    <source>
        <dbReference type="EMBL" id="NNM71409.1"/>
    </source>
</evidence>
<dbReference type="SUPFAM" id="SSF56349">
    <property type="entry name" value="DNA breaking-rejoining enzymes"/>
    <property type="match status" value="2"/>
</dbReference>
<dbReference type="InterPro" id="IPR011010">
    <property type="entry name" value="DNA_brk_join_enz"/>
</dbReference>
<dbReference type="GO" id="GO:0015074">
    <property type="term" value="P:DNA integration"/>
    <property type="evidence" value="ECO:0007669"/>
    <property type="project" value="InterPro"/>
</dbReference>
<dbReference type="Proteomes" id="UP000564885">
    <property type="component" value="Unassembled WGS sequence"/>
</dbReference>
<dbReference type="GO" id="GO:0003677">
    <property type="term" value="F:DNA binding"/>
    <property type="evidence" value="ECO:0007669"/>
    <property type="project" value="InterPro"/>
</dbReference>
<dbReference type="InterPro" id="IPR013762">
    <property type="entry name" value="Integrase-like_cat_sf"/>
</dbReference>
<dbReference type="Gene3D" id="1.10.443.10">
    <property type="entry name" value="Intergrase catalytic core"/>
    <property type="match status" value="1"/>
</dbReference>
<dbReference type="EMBL" id="JABEPP010000001">
    <property type="protein sequence ID" value="NNM71409.1"/>
    <property type="molecule type" value="Genomic_DNA"/>
</dbReference>
<evidence type="ECO:0000313" key="4">
    <source>
        <dbReference type="Proteomes" id="UP000564885"/>
    </source>
</evidence>
<name>A0A849I4U1_9HYPH</name>
<dbReference type="RefSeq" id="WP_171216871.1">
    <property type="nucleotide sequence ID" value="NZ_JABEPP010000001.1"/>
</dbReference>
<feature type="region of interest" description="Disordered" evidence="2">
    <location>
        <begin position="1"/>
        <end position="21"/>
    </location>
</feature>
<protein>
    <submittedName>
        <fullName evidence="3">Integrase</fullName>
    </submittedName>
</protein>
<sequence>MPSDADMPGLKRRPNKSGPPRLYWCARPDLVKKGYTPKTIPLPYDESKPGDRELISAACMRFQAEMLEWSSGRKRDLNRYDGTIRGLSRRYQTDEASPFQRMKHNTREKDLHVLKLIEKAFGDRAIAAIGLSDLWRWYEAAKKPKEPGAPPRVRRAWGIMKKLREMFSYGVAAELSGCSRVHAILQETRFPGPERRRTTLDAEHVAAFIPKAIEMGRVSLALGTAIQFDLLLRQKDVIGEWEPIPADTPATGIVLNGKRWVNGLTWSELVLDGVTRKVTSKTGAIAAHDVSLCPHVLQVVAHVPPERRVGPVIMDEKAGRPYADDAYSREWRAVARAAGVPDHVWNMDARAGAITEAEDAEADLDAIRSSAAHSQASTTARYSRGAVGKSRKVAKLRVAHRAAKNGA</sequence>
<comment type="caution">
    <text evidence="3">The sequence shown here is derived from an EMBL/GenBank/DDBJ whole genome shotgun (WGS) entry which is preliminary data.</text>
</comment>
<dbReference type="GO" id="GO:0006310">
    <property type="term" value="P:DNA recombination"/>
    <property type="evidence" value="ECO:0007669"/>
    <property type="project" value="UniProtKB-KW"/>
</dbReference>
<evidence type="ECO:0000256" key="2">
    <source>
        <dbReference type="SAM" id="MobiDB-lite"/>
    </source>
</evidence>
<organism evidence="3 4">
    <name type="scientific">Enterovirga aerilata</name>
    <dbReference type="NCBI Taxonomy" id="2730920"/>
    <lineage>
        <taxon>Bacteria</taxon>
        <taxon>Pseudomonadati</taxon>
        <taxon>Pseudomonadota</taxon>
        <taxon>Alphaproteobacteria</taxon>
        <taxon>Hyphomicrobiales</taxon>
        <taxon>Methylobacteriaceae</taxon>
        <taxon>Enterovirga</taxon>
    </lineage>
</organism>
<evidence type="ECO:0000256" key="1">
    <source>
        <dbReference type="ARBA" id="ARBA00023172"/>
    </source>
</evidence>
<accession>A0A849I4U1</accession>